<dbReference type="Proteomes" id="UP000617340">
    <property type="component" value="Unassembled WGS sequence"/>
</dbReference>
<feature type="region of interest" description="Disordered" evidence="1">
    <location>
        <begin position="1"/>
        <end position="58"/>
    </location>
</feature>
<feature type="compositionally biased region" description="Basic and acidic residues" evidence="1">
    <location>
        <begin position="30"/>
        <end position="40"/>
    </location>
</feature>
<keyword evidence="3" id="KW-1185">Reference proteome</keyword>
<proteinExistence type="predicted"/>
<comment type="caution">
    <text evidence="2">The sequence shown here is derived from an EMBL/GenBank/DDBJ whole genome shotgun (WGS) entry which is preliminary data.</text>
</comment>
<accession>A0A834NNH3</accession>
<sequence>METLTELEGETSGELQNSSSPLTPKVSEAVSRRRLSELKKSIHARTKQTRNKTEWYSESPLRPAKVTKLHNFKCTKKMRPRDSNKRNYTAVNDKTCASLVLRAIEYSKISSNSS</sequence>
<name>A0A834NNH3_VESGE</name>
<organism evidence="2 3">
    <name type="scientific">Vespula germanica</name>
    <name type="common">German yellow jacket</name>
    <name type="synonym">Paravespula germanica</name>
    <dbReference type="NCBI Taxonomy" id="30212"/>
    <lineage>
        <taxon>Eukaryota</taxon>
        <taxon>Metazoa</taxon>
        <taxon>Ecdysozoa</taxon>
        <taxon>Arthropoda</taxon>
        <taxon>Hexapoda</taxon>
        <taxon>Insecta</taxon>
        <taxon>Pterygota</taxon>
        <taxon>Neoptera</taxon>
        <taxon>Endopterygota</taxon>
        <taxon>Hymenoptera</taxon>
        <taxon>Apocrita</taxon>
        <taxon>Aculeata</taxon>
        <taxon>Vespoidea</taxon>
        <taxon>Vespidae</taxon>
        <taxon>Vespinae</taxon>
        <taxon>Vespula</taxon>
    </lineage>
</organism>
<feature type="compositionally biased region" description="Acidic residues" evidence="1">
    <location>
        <begin position="1"/>
        <end position="11"/>
    </location>
</feature>
<dbReference type="EMBL" id="JACSDZ010000002">
    <property type="protein sequence ID" value="KAF7414593.1"/>
    <property type="molecule type" value="Genomic_DNA"/>
</dbReference>
<gene>
    <name evidence="2" type="ORF">HZH68_003082</name>
</gene>
<feature type="compositionally biased region" description="Basic residues" evidence="1">
    <location>
        <begin position="41"/>
        <end position="50"/>
    </location>
</feature>
<evidence type="ECO:0000313" key="2">
    <source>
        <dbReference type="EMBL" id="KAF7414593.1"/>
    </source>
</evidence>
<evidence type="ECO:0000313" key="3">
    <source>
        <dbReference type="Proteomes" id="UP000617340"/>
    </source>
</evidence>
<dbReference type="AlphaFoldDB" id="A0A834NNH3"/>
<evidence type="ECO:0000256" key="1">
    <source>
        <dbReference type="SAM" id="MobiDB-lite"/>
    </source>
</evidence>
<protein>
    <submittedName>
        <fullName evidence="2">Uncharacterized protein</fullName>
    </submittedName>
</protein>
<reference evidence="2" key="1">
    <citation type="journal article" date="2020" name="G3 (Bethesda)">
        <title>High-Quality Assemblies for Three Invasive Social Wasps from the &lt;i&gt;Vespula&lt;/i&gt; Genus.</title>
        <authorList>
            <person name="Harrop T.W.R."/>
            <person name="Guhlin J."/>
            <person name="McLaughlin G.M."/>
            <person name="Permina E."/>
            <person name="Stockwell P."/>
            <person name="Gilligan J."/>
            <person name="Le Lec M.F."/>
            <person name="Gruber M.A.M."/>
            <person name="Quinn O."/>
            <person name="Lovegrove M."/>
            <person name="Duncan E.J."/>
            <person name="Remnant E.J."/>
            <person name="Van Eeckhoven J."/>
            <person name="Graham B."/>
            <person name="Knapp R.A."/>
            <person name="Langford K.W."/>
            <person name="Kronenberg Z."/>
            <person name="Press M.O."/>
            <person name="Eacker S.M."/>
            <person name="Wilson-Rankin E.E."/>
            <person name="Purcell J."/>
            <person name="Lester P.J."/>
            <person name="Dearden P.K."/>
        </authorList>
    </citation>
    <scope>NUCLEOTIDE SEQUENCE</scope>
    <source>
        <strain evidence="2">Linc-1</strain>
    </source>
</reference>